<reference evidence="3 4" key="1">
    <citation type="submission" date="2018-03" db="EMBL/GenBank/DDBJ databases">
        <title>Genomic Encyclopedia of Archaeal and Bacterial Type Strains, Phase II (KMG-II): from individual species to whole genera.</title>
        <authorList>
            <person name="Goeker M."/>
        </authorList>
    </citation>
    <scope>NUCLEOTIDE SEQUENCE [LARGE SCALE GENOMIC DNA]</scope>
    <source>
        <strain evidence="3 4">DSM 24859</strain>
    </source>
</reference>
<feature type="signal peptide" evidence="1">
    <location>
        <begin position="1"/>
        <end position="19"/>
    </location>
</feature>
<dbReference type="RefSeq" id="WP_106527734.1">
    <property type="nucleotide sequence ID" value="NZ_PYAW01000002.1"/>
</dbReference>
<evidence type="ECO:0000256" key="1">
    <source>
        <dbReference type="SAM" id="SignalP"/>
    </source>
</evidence>
<sequence length="232" mass="25222">MKNFLVFVCGLFCAVSVSAQDCKGYYYLLNNAEIEMSIYDAKGSVTGKSIYKITNVHKDGSGTTSDFANTFYDKNNKEISTGTGHFKCSGSGVSVDMKLSMPNMPQLKDMKMEAKTSQAFLDYPSNMHTGQDLQGGTFEMAGNMNGMDLALNYSVSNRKVTGNEKITTPAGSWDCFKISYDIDFKMTVMGAGMPVKLSAEEWFAPGFGVVKTISYNKGGKQVGSTVITGIKK</sequence>
<dbReference type="AlphaFoldDB" id="A0A2P8HM18"/>
<evidence type="ECO:0000259" key="2">
    <source>
        <dbReference type="Pfam" id="PF21347"/>
    </source>
</evidence>
<accession>A0A2P8HM18</accession>
<protein>
    <recommendedName>
        <fullName evidence="2">DUF3108 domain-containing protein</fullName>
    </recommendedName>
</protein>
<proteinExistence type="predicted"/>
<feature type="domain" description="DUF3108" evidence="2">
    <location>
        <begin position="33"/>
        <end position="226"/>
    </location>
</feature>
<evidence type="ECO:0000313" key="3">
    <source>
        <dbReference type="EMBL" id="PSL47262.1"/>
    </source>
</evidence>
<dbReference type="Gene3D" id="2.40.360.20">
    <property type="match status" value="1"/>
</dbReference>
<evidence type="ECO:0000313" key="4">
    <source>
        <dbReference type="Proteomes" id="UP000240971"/>
    </source>
</evidence>
<feature type="chain" id="PRO_5015131130" description="DUF3108 domain-containing protein" evidence="1">
    <location>
        <begin position="20"/>
        <end position="232"/>
    </location>
</feature>
<comment type="caution">
    <text evidence="3">The sequence shown here is derived from an EMBL/GenBank/DDBJ whole genome shotgun (WGS) entry which is preliminary data.</text>
</comment>
<gene>
    <name evidence="3" type="ORF">CLV51_102107</name>
</gene>
<keyword evidence="4" id="KW-1185">Reference proteome</keyword>
<dbReference type="InterPro" id="IPR049279">
    <property type="entry name" value="DUF3108-like"/>
</dbReference>
<keyword evidence="1" id="KW-0732">Signal</keyword>
<dbReference type="Proteomes" id="UP000240971">
    <property type="component" value="Unassembled WGS sequence"/>
</dbReference>
<organism evidence="3 4">
    <name type="scientific">Chitinophaga niastensis</name>
    <dbReference type="NCBI Taxonomy" id="536980"/>
    <lineage>
        <taxon>Bacteria</taxon>
        <taxon>Pseudomonadati</taxon>
        <taxon>Bacteroidota</taxon>
        <taxon>Chitinophagia</taxon>
        <taxon>Chitinophagales</taxon>
        <taxon>Chitinophagaceae</taxon>
        <taxon>Chitinophaga</taxon>
    </lineage>
</organism>
<dbReference type="EMBL" id="PYAW01000002">
    <property type="protein sequence ID" value="PSL47262.1"/>
    <property type="molecule type" value="Genomic_DNA"/>
</dbReference>
<dbReference type="OrthoDB" id="665223at2"/>
<name>A0A2P8HM18_CHINA</name>
<dbReference type="Pfam" id="PF21347">
    <property type="entry name" value="DUF3108_like"/>
    <property type="match status" value="1"/>
</dbReference>